<dbReference type="HOGENOM" id="CLU_2049393_0_0_1"/>
<accession>H8X749</accession>
<reference evidence="2 3" key="1">
    <citation type="journal article" date="2012" name="PLoS ONE">
        <title>Sequence and analysis of the genome of the pathogenic yeast Candida orthopsilosis.</title>
        <authorList>
            <person name="Riccombeni A."/>
            <person name="Vidanes G."/>
            <person name="Proux-Wera E."/>
            <person name="Wolfe K.H."/>
            <person name="Butler G."/>
        </authorList>
    </citation>
    <scope>NUCLEOTIDE SEQUENCE [LARGE SCALE GENOMIC DNA]</scope>
    <source>
        <strain evidence="2 3">Co 90-125</strain>
    </source>
</reference>
<protein>
    <submittedName>
        <fullName evidence="2">Uncharacterized protein</fullName>
    </submittedName>
</protein>
<proteinExistence type="predicted"/>
<dbReference type="RefSeq" id="XP_003870108.1">
    <property type="nucleotide sequence ID" value="XM_003870059.1"/>
</dbReference>
<name>H8X749_CANO9</name>
<dbReference type="OrthoDB" id="10426220at2759"/>
<evidence type="ECO:0000313" key="3">
    <source>
        <dbReference type="Proteomes" id="UP000005018"/>
    </source>
</evidence>
<feature type="signal peptide" evidence="1">
    <location>
        <begin position="1"/>
        <end position="20"/>
    </location>
</feature>
<dbReference type="KEGG" id="cot:CORT_0E03900"/>
<sequence>MRQFTLINFIILLIASSTFAVIAPLFGQAEALNLLQDKMYQPADMAGENIAKTFVGGEPSVSRTSLQKTQSTSVSISSTTNNGTNTALRFQSSSGGNVVTPAWIYTIYSMGGLFSLCRFK</sequence>
<dbReference type="Proteomes" id="UP000005018">
    <property type="component" value="Chromosome 5"/>
</dbReference>
<organism evidence="2 3">
    <name type="scientific">Candida orthopsilosis (strain 90-125)</name>
    <name type="common">Yeast</name>
    <dbReference type="NCBI Taxonomy" id="1136231"/>
    <lineage>
        <taxon>Eukaryota</taxon>
        <taxon>Fungi</taxon>
        <taxon>Dikarya</taxon>
        <taxon>Ascomycota</taxon>
        <taxon>Saccharomycotina</taxon>
        <taxon>Pichiomycetes</taxon>
        <taxon>Debaryomycetaceae</taxon>
        <taxon>Candida/Lodderomyces clade</taxon>
        <taxon>Candida</taxon>
    </lineage>
</organism>
<gene>
    <name evidence="2" type="ORF">CORT_0E03900</name>
</gene>
<dbReference type="GeneID" id="14541039"/>
<feature type="chain" id="PRO_5003617595" evidence="1">
    <location>
        <begin position="21"/>
        <end position="120"/>
    </location>
</feature>
<keyword evidence="3" id="KW-1185">Reference proteome</keyword>
<dbReference type="EMBL" id="HE681723">
    <property type="protein sequence ID" value="CCG23977.1"/>
    <property type="molecule type" value="Genomic_DNA"/>
</dbReference>
<keyword evidence="1" id="KW-0732">Signal</keyword>
<evidence type="ECO:0000313" key="2">
    <source>
        <dbReference type="EMBL" id="CCG23977.1"/>
    </source>
</evidence>
<evidence type="ECO:0000256" key="1">
    <source>
        <dbReference type="SAM" id="SignalP"/>
    </source>
</evidence>
<dbReference type="AlphaFoldDB" id="H8X749"/>